<dbReference type="InterPro" id="IPR036249">
    <property type="entry name" value="Thioredoxin-like_sf"/>
</dbReference>
<reference evidence="14" key="3">
    <citation type="submission" date="2025-09" db="UniProtKB">
        <authorList>
            <consortium name="Ensembl"/>
        </authorList>
    </citation>
    <scope>IDENTIFICATION</scope>
</reference>
<feature type="region of interest" description="Disordered" evidence="11">
    <location>
        <begin position="201"/>
        <end position="221"/>
    </location>
</feature>
<dbReference type="Proteomes" id="UP000694395">
    <property type="component" value="Chromosome 31"/>
</dbReference>
<keyword evidence="10" id="KW-0963">Cytoplasm</keyword>
<dbReference type="PANTHER" id="PTHR11571">
    <property type="entry name" value="GLUTATHIONE S-TRANSFERASE"/>
    <property type="match status" value="1"/>
</dbReference>
<dbReference type="EC" id="2.5.1.18" evidence="10"/>
<reference evidence="14" key="1">
    <citation type="submission" date="2020-07" db="EMBL/GenBank/DDBJ databases">
        <title>A long reads based de novo assembly of the rainbow trout Arlee double haploid line genome.</title>
        <authorList>
            <person name="Gao G."/>
            <person name="Palti Y."/>
        </authorList>
    </citation>
    <scope>NUCLEOTIDE SEQUENCE [LARGE SCALE GENOMIC DNA]</scope>
</reference>
<name>A0A8K9UX20_ONCMY</name>
<evidence type="ECO:0000256" key="3">
    <source>
        <dbReference type="ARBA" id="ARBA00049385"/>
    </source>
</evidence>
<dbReference type="SUPFAM" id="SSF47616">
    <property type="entry name" value="GST C-terminal domain-like"/>
    <property type="match status" value="1"/>
</dbReference>
<dbReference type="SUPFAM" id="SSF52833">
    <property type="entry name" value="Thioredoxin-like"/>
    <property type="match status" value="1"/>
</dbReference>
<dbReference type="Pfam" id="PF14497">
    <property type="entry name" value="GST_C_3"/>
    <property type="match status" value="1"/>
</dbReference>
<dbReference type="GO" id="GO:0006749">
    <property type="term" value="P:glutathione metabolic process"/>
    <property type="evidence" value="ECO:0007669"/>
    <property type="project" value="UniProtKB-UniRule"/>
</dbReference>
<dbReference type="GO" id="GO:0005739">
    <property type="term" value="C:mitochondrion"/>
    <property type="evidence" value="ECO:0007669"/>
    <property type="project" value="UniProtKB-SubCell"/>
</dbReference>
<dbReference type="FunFam" id="1.20.1050.10:FF:000053">
    <property type="entry name" value="Glutathione S-transferase P"/>
    <property type="match status" value="1"/>
</dbReference>
<organism evidence="14 15">
    <name type="scientific">Oncorhynchus mykiss</name>
    <name type="common">Rainbow trout</name>
    <name type="synonym">Salmo gairdneri</name>
    <dbReference type="NCBI Taxonomy" id="8022"/>
    <lineage>
        <taxon>Eukaryota</taxon>
        <taxon>Metazoa</taxon>
        <taxon>Chordata</taxon>
        <taxon>Craniata</taxon>
        <taxon>Vertebrata</taxon>
        <taxon>Euteleostomi</taxon>
        <taxon>Actinopterygii</taxon>
        <taxon>Neopterygii</taxon>
        <taxon>Teleostei</taxon>
        <taxon>Protacanthopterygii</taxon>
        <taxon>Salmoniformes</taxon>
        <taxon>Salmonidae</taxon>
        <taxon>Salmoninae</taxon>
        <taxon>Oncorhynchus</taxon>
    </lineage>
</organism>
<evidence type="ECO:0000256" key="11">
    <source>
        <dbReference type="SAM" id="MobiDB-lite"/>
    </source>
</evidence>
<evidence type="ECO:0000259" key="12">
    <source>
        <dbReference type="PROSITE" id="PS50404"/>
    </source>
</evidence>
<evidence type="ECO:0000256" key="2">
    <source>
        <dbReference type="ARBA" id="ARBA00022679"/>
    </source>
</evidence>
<evidence type="ECO:0000256" key="5">
    <source>
        <dbReference type="ARBA" id="ARBA00050398"/>
    </source>
</evidence>
<comment type="catalytic activity">
    <reaction evidence="4">
        <text>prostaglandin J2 + glutathione = prostaglandin J2-S-(S)-glutathione</text>
        <dbReference type="Rhea" id="RHEA:50808"/>
        <dbReference type="ChEBI" id="CHEBI:57925"/>
        <dbReference type="ChEBI" id="CHEBI:133396"/>
        <dbReference type="ChEBI" id="CHEBI:133772"/>
    </reaction>
    <physiologicalReaction direction="left-to-right" evidence="4">
        <dbReference type="Rhea" id="RHEA:50809"/>
    </physiologicalReaction>
</comment>
<evidence type="ECO:0000259" key="13">
    <source>
        <dbReference type="PROSITE" id="PS50405"/>
    </source>
</evidence>
<dbReference type="PROSITE" id="PS50404">
    <property type="entry name" value="GST_NTER"/>
    <property type="match status" value="1"/>
</dbReference>
<dbReference type="PANTHER" id="PTHR11571:SF141">
    <property type="entry name" value="GLUTATHIONE S-TRANSFERASE"/>
    <property type="match status" value="1"/>
</dbReference>
<dbReference type="Gene3D" id="1.20.1050.130">
    <property type="match status" value="1"/>
</dbReference>
<accession>A0A8K9UX20</accession>
<dbReference type="InterPro" id="IPR004046">
    <property type="entry name" value="GST_C"/>
</dbReference>
<evidence type="ECO:0000256" key="4">
    <source>
        <dbReference type="ARBA" id="ARBA00050230"/>
    </source>
</evidence>
<dbReference type="InterPro" id="IPR040079">
    <property type="entry name" value="Glutathione_S-Trfase"/>
</dbReference>
<proteinExistence type="inferred from homology"/>
<dbReference type="Pfam" id="PF02798">
    <property type="entry name" value="GST_N"/>
    <property type="match status" value="1"/>
</dbReference>
<comment type="similarity">
    <text evidence="1 10">Belongs to the GST superfamily. Pi family.</text>
</comment>
<dbReference type="GO" id="GO:0005634">
    <property type="term" value="C:nucleus"/>
    <property type="evidence" value="ECO:0007669"/>
    <property type="project" value="UniProtKB-SubCell"/>
</dbReference>
<dbReference type="InterPro" id="IPR050213">
    <property type="entry name" value="GST_superfamily"/>
</dbReference>
<dbReference type="InterPro" id="IPR004045">
    <property type="entry name" value="Glutathione_S-Trfase_N"/>
</dbReference>
<dbReference type="GeneTree" id="ENSGT00940000162460"/>
<sequence>MYLNRISMVCALTGRAEVIRVMLKDQGAEFDEKVITMEMWKESTLKASCLFGQLPIFEDGDLTLYQTNAIRRHLARKLGLYGKDQREAALIDMMDEAIQDLLNKYVKLMFEKDDSGKEGYLKALPTDLKPFEKTLSGDKGSFLVGDKVHSLIFSNYHQRRQLAYTVHGGRGKGLGVVLDLDFSCTHALFLSLADLLSRLRPGDPADPPPSPQPPLPACLPLPPELPEEAVCPTQPACLLS</sequence>
<dbReference type="PRINTS" id="PR01268">
    <property type="entry name" value="GSTRNSFRASEP"/>
</dbReference>
<evidence type="ECO:0000256" key="1">
    <source>
        <dbReference type="ARBA" id="ARBA00007297"/>
    </source>
</evidence>
<evidence type="ECO:0000256" key="9">
    <source>
        <dbReference type="ARBA" id="ARBA00062404"/>
    </source>
</evidence>
<reference evidence="14" key="2">
    <citation type="submission" date="2025-08" db="UniProtKB">
        <authorList>
            <consortium name="Ensembl"/>
        </authorList>
    </citation>
    <scope>IDENTIFICATION</scope>
</reference>
<evidence type="ECO:0000313" key="15">
    <source>
        <dbReference type="Proteomes" id="UP000694395"/>
    </source>
</evidence>
<feature type="domain" description="GST N-terminal" evidence="12">
    <location>
        <begin position="3"/>
        <end position="82"/>
    </location>
</feature>
<evidence type="ECO:0000256" key="10">
    <source>
        <dbReference type="RuleBase" id="RU368105"/>
    </source>
</evidence>
<comment type="function">
    <text evidence="8">Conjugation of reduced glutathione to a wide number of exogenous and endogenous hydrophobic electrophiles. Involved in the formation of glutathione conjugates of both prostaglandin A2 (PGA2) and prostaglandin J2 (PGJ2). Participates in the formation of novel hepoxilin regioisomers. Negatively regulates CDK5 activity via p25/p35 translocation to prevent neurodegeneration.</text>
</comment>
<comment type="catalytic activity">
    <reaction evidence="5">
        <text>11(S)-hydroxy-14(S),15(S)-epoxy-(5Z,8Z,12E)-eicosatrienoate + glutathione = (11S,15S)-dihydroxy-14(R)-S-glutathionyl-(5Z,8Z,12E)-eicosatrienoate</text>
        <dbReference type="Rhea" id="RHEA:50260"/>
        <dbReference type="ChEBI" id="CHEBI:57925"/>
        <dbReference type="ChEBI" id="CHEBI:132200"/>
        <dbReference type="ChEBI" id="CHEBI:132201"/>
    </reaction>
    <physiologicalReaction direction="left-to-right" evidence="5">
        <dbReference type="Rhea" id="RHEA:50261"/>
    </physiologicalReaction>
</comment>
<keyword evidence="10" id="KW-0539">Nucleus</keyword>
<feature type="domain" description="GST C-terminal" evidence="13">
    <location>
        <begin position="84"/>
        <end position="217"/>
    </location>
</feature>
<dbReference type="Ensembl" id="ENSOMYT00000117717.1">
    <property type="protein sequence ID" value="ENSOMYP00000117748.1"/>
    <property type="gene ID" value="ENSOMYG00000063893.1"/>
</dbReference>
<dbReference type="InterPro" id="IPR036282">
    <property type="entry name" value="Glutathione-S-Trfase_C_sf"/>
</dbReference>
<comment type="catalytic activity">
    <reaction evidence="7">
        <text>prostaglandin J2 + glutathione = prostaglandin J2-S-(R)-glutathione</text>
        <dbReference type="Rhea" id="RHEA:50804"/>
        <dbReference type="ChEBI" id="CHEBI:57925"/>
        <dbReference type="ChEBI" id="CHEBI:133396"/>
        <dbReference type="ChEBI" id="CHEBI:133771"/>
    </reaction>
    <physiologicalReaction direction="left-to-right" evidence="7">
        <dbReference type="Rhea" id="RHEA:50805"/>
    </physiologicalReaction>
</comment>
<evidence type="ECO:0000313" key="14">
    <source>
        <dbReference type="Ensembl" id="ENSOMYP00000117748.1"/>
    </source>
</evidence>
<keyword evidence="10" id="KW-0496">Mitochondrion</keyword>
<protein>
    <recommendedName>
        <fullName evidence="10">Glutathione S-transferase</fullName>
        <ecNumber evidence="10">2.5.1.18</ecNumber>
    </recommendedName>
    <alternativeName>
        <fullName evidence="10">GST class-pi</fullName>
    </alternativeName>
</protein>
<evidence type="ECO:0000256" key="6">
    <source>
        <dbReference type="ARBA" id="ARBA00051481"/>
    </source>
</evidence>
<dbReference type="GO" id="GO:0005829">
    <property type="term" value="C:cytosol"/>
    <property type="evidence" value="ECO:0007669"/>
    <property type="project" value="TreeGrafter"/>
</dbReference>
<dbReference type="SFLD" id="SFLDS00019">
    <property type="entry name" value="Glutathione_Transferase_(cytos"/>
    <property type="match status" value="1"/>
</dbReference>
<comment type="subunit">
    <text evidence="9">Homodimer. Interacts with CDK5.</text>
</comment>
<keyword evidence="2 10" id="KW-0808">Transferase</keyword>
<feature type="compositionally biased region" description="Pro residues" evidence="11">
    <location>
        <begin position="204"/>
        <end position="221"/>
    </location>
</feature>
<comment type="catalytic activity">
    <reaction evidence="3">
        <text>RX + glutathione = an S-substituted glutathione + a halide anion + H(+)</text>
        <dbReference type="Rhea" id="RHEA:16437"/>
        <dbReference type="ChEBI" id="CHEBI:15378"/>
        <dbReference type="ChEBI" id="CHEBI:16042"/>
        <dbReference type="ChEBI" id="CHEBI:17792"/>
        <dbReference type="ChEBI" id="CHEBI:57925"/>
        <dbReference type="ChEBI" id="CHEBI:90779"/>
        <dbReference type="EC" id="2.5.1.18"/>
    </reaction>
    <physiologicalReaction direction="left-to-right" evidence="3">
        <dbReference type="Rhea" id="RHEA:16438"/>
    </physiologicalReaction>
</comment>
<evidence type="ECO:0000256" key="7">
    <source>
        <dbReference type="ARBA" id="ARBA00051593"/>
    </source>
</evidence>
<dbReference type="InterPro" id="IPR003082">
    <property type="entry name" value="GST_pi"/>
</dbReference>
<dbReference type="InterPro" id="IPR010987">
    <property type="entry name" value="Glutathione-S-Trfase_C-like"/>
</dbReference>
<comment type="catalytic activity">
    <reaction evidence="6">
        <text>prostaglandin A2 + glutathione = prostaglandin A2-S-(S)-glutathione</text>
        <dbReference type="Rhea" id="RHEA:50800"/>
        <dbReference type="ChEBI" id="CHEBI:57925"/>
        <dbReference type="ChEBI" id="CHEBI:133370"/>
        <dbReference type="ChEBI" id="CHEBI:133769"/>
    </reaction>
    <physiologicalReaction direction="left-to-right" evidence="6">
        <dbReference type="Rhea" id="RHEA:50801"/>
    </physiologicalReaction>
</comment>
<comment type="subcellular location">
    <subcellularLocation>
        <location evidence="10">Cytoplasm</location>
    </subcellularLocation>
    <subcellularLocation>
        <location evidence="10">Mitochondrion</location>
    </subcellularLocation>
    <subcellularLocation>
        <location evidence="10">Nucleus</location>
    </subcellularLocation>
</comment>
<dbReference type="PROSITE" id="PS50405">
    <property type="entry name" value="GST_CTER"/>
    <property type="match status" value="1"/>
</dbReference>
<dbReference type="GO" id="GO:0004364">
    <property type="term" value="F:glutathione transferase activity"/>
    <property type="evidence" value="ECO:0007669"/>
    <property type="project" value="UniProtKB-UniRule"/>
</dbReference>
<dbReference type="AlphaFoldDB" id="A0A8K9UX20"/>
<keyword evidence="15" id="KW-1185">Reference proteome</keyword>
<evidence type="ECO:0000256" key="8">
    <source>
        <dbReference type="ARBA" id="ARBA00056425"/>
    </source>
</evidence>